<name>A0A3E3E3R5_9FIRM</name>
<dbReference type="Proteomes" id="UP000261032">
    <property type="component" value="Unassembled WGS sequence"/>
</dbReference>
<dbReference type="Gene3D" id="1.10.260.40">
    <property type="entry name" value="lambda repressor-like DNA-binding domains"/>
    <property type="match status" value="1"/>
</dbReference>
<sequence>MLLNEKITIIRKMNNLTQEGFAEELGVSRQAVSKWENGTSIPDVQLLLRIADFYNLTLDQLVRDDFDLPISSLEEKKIAGDLSDKSSISIDDYLGKVCDVSMNSFRHSVIRNIKIVGRYKNLICFEKNGRYGFFNKNKSLGILAKREEDYVDQNDIIYGKCSVYVNKGTYFGGNTYAFSEIVSCVEDIIEVHTGKFVAKESLEDISVILMSDKINHSFN</sequence>
<dbReference type="SUPFAM" id="SSF47413">
    <property type="entry name" value="lambda repressor-like DNA-binding domains"/>
    <property type="match status" value="1"/>
</dbReference>
<dbReference type="SMART" id="SM00530">
    <property type="entry name" value="HTH_XRE"/>
    <property type="match status" value="1"/>
</dbReference>
<dbReference type="PROSITE" id="PS50943">
    <property type="entry name" value="HTH_CROC1"/>
    <property type="match status" value="1"/>
</dbReference>
<dbReference type="GO" id="GO:0003677">
    <property type="term" value="F:DNA binding"/>
    <property type="evidence" value="ECO:0007669"/>
    <property type="project" value="UniProtKB-KW"/>
</dbReference>
<dbReference type="InterPro" id="IPR010982">
    <property type="entry name" value="Lambda_DNA-bd_dom_sf"/>
</dbReference>
<evidence type="ECO:0000259" key="2">
    <source>
        <dbReference type="PROSITE" id="PS50943"/>
    </source>
</evidence>
<organism evidence="3 4">
    <name type="scientific">Thomasclavelia ramosa</name>
    <dbReference type="NCBI Taxonomy" id="1547"/>
    <lineage>
        <taxon>Bacteria</taxon>
        <taxon>Bacillati</taxon>
        <taxon>Bacillota</taxon>
        <taxon>Erysipelotrichia</taxon>
        <taxon>Erysipelotrichales</taxon>
        <taxon>Coprobacillaceae</taxon>
        <taxon>Thomasclavelia</taxon>
    </lineage>
</organism>
<keyword evidence="1" id="KW-0238">DNA-binding</keyword>
<evidence type="ECO:0000256" key="1">
    <source>
        <dbReference type="ARBA" id="ARBA00023125"/>
    </source>
</evidence>
<dbReference type="PANTHER" id="PTHR46558">
    <property type="entry name" value="TRACRIPTIONAL REGULATORY PROTEIN-RELATED-RELATED"/>
    <property type="match status" value="1"/>
</dbReference>
<gene>
    <name evidence="3" type="ORF">DXB93_18925</name>
</gene>
<dbReference type="InterPro" id="IPR001387">
    <property type="entry name" value="Cro/C1-type_HTH"/>
</dbReference>
<dbReference type="CDD" id="cd00093">
    <property type="entry name" value="HTH_XRE"/>
    <property type="match status" value="1"/>
</dbReference>
<protein>
    <submittedName>
        <fullName evidence="3">XRE family transcriptional regulator</fullName>
    </submittedName>
</protein>
<proteinExistence type="predicted"/>
<comment type="caution">
    <text evidence="3">The sequence shown here is derived from an EMBL/GenBank/DDBJ whole genome shotgun (WGS) entry which is preliminary data.</text>
</comment>
<dbReference type="AlphaFoldDB" id="A0A3E3E3R5"/>
<accession>A0A3E3E3R5</accession>
<evidence type="ECO:0000313" key="4">
    <source>
        <dbReference type="Proteomes" id="UP000261032"/>
    </source>
</evidence>
<reference evidence="3 4" key="1">
    <citation type="submission" date="2018-08" db="EMBL/GenBank/DDBJ databases">
        <title>A genome reference for cultivated species of the human gut microbiota.</title>
        <authorList>
            <person name="Zou Y."/>
            <person name="Xue W."/>
            <person name="Luo G."/>
        </authorList>
    </citation>
    <scope>NUCLEOTIDE SEQUENCE [LARGE SCALE GENOMIC DNA]</scope>
    <source>
        <strain evidence="3 4">OM06-4</strain>
    </source>
</reference>
<feature type="domain" description="HTH cro/C1-type" evidence="2">
    <location>
        <begin position="7"/>
        <end position="61"/>
    </location>
</feature>
<dbReference type="RefSeq" id="WP_117582716.1">
    <property type="nucleotide sequence ID" value="NZ_QUSL01000077.1"/>
</dbReference>
<dbReference type="PANTHER" id="PTHR46558:SF4">
    <property type="entry name" value="DNA-BIDING PHAGE PROTEIN"/>
    <property type="match status" value="1"/>
</dbReference>
<dbReference type="Pfam" id="PF01381">
    <property type="entry name" value="HTH_3"/>
    <property type="match status" value="1"/>
</dbReference>
<evidence type="ECO:0000313" key="3">
    <source>
        <dbReference type="EMBL" id="RGD76235.1"/>
    </source>
</evidence>
<dbReference type="EMBL" id="QUSL01000077">
    <property type="protein sequence ID" value="RGD76235.1"/>
    <property type="molecule type" value="Genomic_DNA"/>
</dbReference>